<gene>
    <name evidence="3" type="ORF">LZ536_07675</name>
</gene>
<protein>
    <submittedName>
        <fullName evidence="3">PspC domain-containing protein</fullName>
    </submittedName>
</protein>
<organism evidence="3 4">
    <name type="scientific">Sphingomonas alba</name>
    <dbReference type="NCBI Taxonomy" id="2908208"/>
    <lineage>
        <taxon>Bacteria</taxon>
        <taxon>Pseudomonadati</taxon>
        <taxon>Pseudomonadota</taxon>
        <taxon>Alphaproteobacteria</taxon>
        <taxon>Sphingomonadales</taxon>
        <taxon>Sphingomonadaceae</taxon>
        <taxon>Sphingomonas</taxon>
    </lineage>
</organism>
<name>A0ABT0RMC1_9SPHN</name>
<sequence>MNGRFLINRRDAKVMGVAAGLADYTGVDPLLVRLGFVAAFFIAAPLAIIFYLVTGLVAADR</sequence>
<dbReference type="RefSeq" id="WP_249847821.1">
    <property type="nucleotide sequence ID" value="NZ_JAMGBD010000001.1"/>
</dbReference>
<proteinExistence type="predicted"/>
<dbReference type="Proteomes" id="UP001165363">
    <property type="component" value="Unassembled WGS sequence"/>
</dbReference>
<evidence type="ECO:0000259" key="2">
    <source>
        <dbReference type="Pfam" id="PF04024"/>
    </source>
</evidence>
<evidence type="ECO:0000313" key="3">
    <source>
        <dbReference type="EMBL" id="MCL6683778.1"/>
    </source>
</evidence>
<reference evidence="3" key="1">
    <citation type="submission" date="2022-05" db="EMBL/GenBank/DDBJ databases">
        <authorList>
            <person name="Jo J.-H."/>
            <person name="Im W.-T."/>
        </authorList>
    </citation>
    <scope>NUCLEOTIDE SEQUENCE</scope>
    <source>
        <strain evidence="3">SE158</strain>
    </source>
</reference>
<comment type="caution">
    <text evidence="3">The sequence shown here is derived from an EMBL/GenBank/DDBJ whole genome shotgun (WGS) entry which is preliminary data.</text>
</comment>
<dbReference type="EMBL" id="JAMGBD010000001">
    <property type="protein sequence ID" value="MCL6683778.1"/>
    <property type="molecule type" value="Genomic_DNA"/>
</dbReference>
<evidence type="ECO:0000313" key="4">
    <source>
        <dbReference type="Proteomes" id="UP001165363"/>
    </source>
</evidence>
<dbReference type="Pfam" id="PF04024">
    <property type="entry name" value="PspC"/>
    <property type="match status" value="1"/>
</dbReference>
<feature type="transmembrane region" description="Helical" evidence="1">
    <location>
        <begin position="34"/>
        <end position="59"/>
    </location>
</feature>
<keyword evidence="4" id="KW-1185">Reference proteome</keyword>
<dbReference type="InterPro" id="IPR007168">
    <property type="entry name" value="Phageshock_PspC_N"/>
</dbReference>
<keyword evidence="1" id="KW-0812">Transmembrane</keyword>
<feature type="domain" description="Phage shock protein PspC N-terminal" evidence="2">
    <location>
        <begin position="8"/>
        <end position="57"/>
    </location>
</feature>
<evidence type="ECO:0000256" key="1">
    <source>
        <dbReference type="SAM" id="Phobius"/>
    </source>
</evidence>
<keyword evidence="1" id="KW-1133">Transmembrane helix</keyword>
<keyword evidence="1" id="KW-0472">Membrane</keyword>
<accession>A0ABT0RMC1</accession>